<accession>A0A7G1I2X9</accession>
<protein>
    <submittedName>
        <fullName evidence="3">ABC transporter substrate-binding protein</fullName>
    </submittedName>
</protein>
<evidence type="ECO:0000313" key="3">
    <source>
        <dbReference type="EMBL" id="BCI63927.1"/>
    </source>
</evidence>
<sequence>MKKIFYCITFFFSILTCQAQIGMGEWKIFSTFYEPSKIIETPELVYFISDGYLYSYDKNYDEYKEYNTQNLLNDNNVINIEYDKKNNILVIIYENSNIDLLVNNKIYNIPYIKNATFNTSKSINDINFYQDDILLSTDYGITILNAKKKEIKITYNLGIKILSSCIFNNTIYAGREDNIYIGNLNDNLLEYKNWKFYKDQKLKKLLSNDTGILMHDMNNSLYKMDSNENYSYIGNFSNIKKTLNEDFIFFNHDMYTYANKDLNLNKTEDLYYNTYESLKNKDIKDITIYNNNLCFLFSKGICFFQKKGDILTLTKEINCTDNSTIKIPYNLYFHNNKLYVNNPGINEYNRTDQFTSSNISILENNHWSLIKANEFPTFYHPEIPLCALSNIVVDPDNDNILYFGSWLEGLYRVKDNKFDAHFGNENVSFITNADNWASKIAALTFDKDKNLWMTHHSLNTGLLVMKRDGKWVNYDYPELKNKQHLDRMLIPEKSKTKWILFTYRYNNMVFAFNDNETIDNLSDDITRKFTSFIDQDDKQISASQFFCITEDKKGQLWIGTDQGPIILTNPDNFNNSNFKCTRVKIPRNDGTNDADLLLSDESILCITIDGANRKWIGTKESGVYLVSEDGLETIHHFTTQNSPLPSNMVFNIVINPETGEVYFGTENGLAAFRWDSGEGKNDFSNVYAFPNPVRPDFEGWITITGLQENSLVKITDISGNQIYQNYSHGGQILWNGRNKNGDRVKTGIYLVYASNEEGKEGVVTKIMVVN</sequence>
<proteinExistence type="predicted"/>
<evidence type="ECO:0000313" key="4">
    <source>
        <dbReference type="Proteomes" id="UP000594042"/>
    </source>
</evidence>
<dbReference type="Pfam" id="PF07494">
    <property type="entry name" value="Reg_prop"/>
    <property type="match status" value="1"/>
</dbReference>
<feature type="domain" description="PorZ N-terminal beta-propeller" evidence="2">
    <location>
        <begin position="45"/>
        <end position="195"/>
    </location>
</feature>
<reference evidence="4" key="1">
    <citation type="submission" date="2020-07" db="EMBL/GenBank/DDBJ databases">
        <title>Complete genome sequencing of Coprobacter sp. strain 2CBH44.</title>
        <authorList>
            <person name="Sakamoto M."/>
            <person name="Murakami T."/>
            <person name="Mori H."/>
        </authorList>
    </citation>
    <scope>NUCLEOTIDE SEQUENCE [LARGE SCALE GENOMIC DNA]</scope>
    <source>
        <strain evidence="4">2CBH44</strain>
    </source>
</reference>
<dbReference type="InterPro" id="IPR011110">
    <property type="entry name" value="Reg_prop"/>
</dbReference>
<dbReference type="KEGG" id="copr:Cop2CBH44_22800"/>
<dbReference type="SUPFAM" id="SSF63829">
    <property type="entry name" value="Calcium-dependent phosphotriesterase"/>
    <property type="match status" value="1"/>
</dbReference>
<feature type="chain" id="PRO_5028891446" evidence="1">
    <location>
        <begin position="20"/>
        <end position="770"/>
    </location>
</feature>
<dbReference type="InterPro" id="IPR048954">
    <property type="entry name" value="PorZ_N"/>
</dbReference>
<feature type="signal peptide" evidence="1">
    <location>
        <begin position="1"/>
        <end position="19"/>
    </location>
</feature>
<dbReference type="EMBL" id="AP023322">
    <property type="protein sequence ID" value="BCI63927.1"/>
    <property type="molecule type" value="Genomic_DNA"/>
</dbReference>
<dbReference type="AlphaFoldDB" id="A0A7G1I2X9"/>
<dbReference type="InterPro" id="IPR015943">
    <property type="entry name" value="WD40/YVTN_repeat-like_dom_sf"/>
</dbReference>
<keyword evidence="4" id="KW-1185">Reference proteome</keyword>
<gene>
    <name evidence="3" type="ORF">Cop2CBH44_22800</name>
</gene>
<dbReference type="Proteomes" id="UP000594042">
    <property type="component" value="Chromosome"/>
</dbReference>
<evidence type="ECO:0000256" key="1">
    <source>
        <dbReference type="SAM" id="SignalP"/>
    </source>
</evidence>
<dbReference type="Gene3D" id="2.130.10.10">
    <property type="entry name" value="YVTN repeat-like/Quinoprotein amine dehydrogenase"/>
    <property type="match status" value="2"/>
</dbReference>
<evidence type="ECO:0000259" key="2">
    <source>
        <dbReference type="Pfam" id="PF21544"/>
    </source>
</evidence>
<dbReference type="Pfam" id="PF21544">
    <property type="entry name" value="PorZ_N_b_propeller"/>
    <property type="match status" value="1"/>
</dbReference>
<keyword evidence="1" id="KW-0732">Signal</keyword>
<organism evidence="3 4">
    <name type="scientific">Coprobacter secundus subsp. similis</name>
    <dbReference type="NCBI Taxonomy" id="2751153"/>
    <lineage>
        <taxon>Bacteria</taxon>
        <taxon>Pseudomonadati</taxon>
        <taxon>Bacteroidota</taxon>
        <taxon>Bacteroidia</taxon>
        <taxon>Bacteroidales</taxon>
        <taxon>Barnesiellaceae</taxon>
        <taxon>Coprobacter</taxon>
    </lineage>
</organism>
<name>A0A7G1I2X9_9BACT</name>
<dbReference type="RefSeq" id="WP_200754832.1">
    <property type="nucleotide sequence ID" value="NZ_AP023322.1"/>
</dbReference>